<comment type="caution">
    <text evidence="1">The sequence shown here is derived from an EMBL/GenBank/DDBJ whole genome shotgun (WGS) entry which is preliminary data.</text>
</comment>
<evidence type="ECO:0000313" key="1">
    <source>
        <dbReference type="EMBL" id="CAL2105188.1"/>
    </source>
</evidence>
<evidence type="ECO:0000313" key="2">
    <source>
        <dbReference type="Proteomes" id="UP001497602"/>
    </source>
</evidence>
<gene>
    <name evidence="1" type="ORF">T190115A13A_130063</name>
</gene>
<protein>
    <recommendedName>
        <fullName evidence="3">DUF4369 domain-containing protein</fullName>
    </recommendedName>
</protein>
<sequence length="184" mass="20678">MKNWFFIFLLGITLQTYAQKAVSIDADDAAAYIPPNYVTAKDGSFELSTGTFVFDATKRMGVFNVVKSKDGAFKFKYLSEEQPDAIFETIKKFLANVSANLKDKVSIDAATSAFVERLVKQLTIKSHSLNFLRTSLYRLNESAYNGDVKPEAYAKLYEVIIKTSAELQKQELLRKVTTESTPTQ</sequence>
<name>A0ABM9PHW2_9FLAO</name>
<dbReference type="Proteomes" id="UP001497602">
    <property type="component" value="Unassembled WGS sequence"/>
</dbReference>
<organism evidence="1 2">
    <name type="scientific">Tenacibaculum vairaonense</name>
    <dbReference type="NCBI Taxonomy" id="3137860"/>
    <lineage>
        <taxon>Bacteria</taxon>
        <taxon>Pseudomonadati</taxon>
        <taxon>Bacteroidota</taxon>
        <taxon>Flavobacteriia</taxon>
        <taxon>Flavobacteriales</taxon>
        <taxon>Flavobacteriaceae</taxon>
        <taxon>Tenacibaculum</taxon>
    </lineage>
</organism>
<dbReference type="EMBL" id="CAXJRC010000004">
    <property type="protein sequence ID" value="CAL2105188.1"/>
    <property type="molecule type" value="Genomic_DNA"/>
</dbReference>
<keyword evidence="2" id="KW-1185">Reference proteome</keyword>
<evidence type="ECO:0008006" key="3">
    <source>
        <dbReference type="Google" id="ProtNLM"/>
    </source>
</evidence>
<accession>A0ABM9PHW2</accession>
<proteinExistence type="predicted"/>
<reference evidence="1 2" key="1">
    <citation type="submission" date="2024-05" db="EMBL/GenBank/DDBJ databases">
        <authorList>
            <person name="Duchaud E."/>
        </authorList>
    </citation>
    <scope>NUCLEOTIDE SEQUENCE [LARGE SCALE GENOMIC DNA]</scope>
    <source>
        <strain evidence="1">Ena-SAMPLE-TAB-13-05-2024-13:56:06:370-140305</strain>
    </source>
</reference>
<dbReference type="RefSeq" id="WP_348737010.1">
    <property type="nucleotide sequence ID" value="NZ_CAXJRC010000004.1"/>
</dbReference>